<evidence type="ECO:0000256" key="1">
    <source>
        <dbReference type="ARBA" id="ARBA00009986"/>
    </source>
</evidence>
<dbReference type="GeneID" id="89973313"/>
<keyword evidence="2 6" id="KW-0560">Oxidoreductase</keyword>
<dbReference type="CDD" id="cd07106">
    <property type="entry name" value="ALDH_AldA-AAD23400"/>
    <property type="match status" value="1"/>
</dbReference>
<dbReference type="Gene3D" id="3.40.605.10">
    <property type="entry name" value="Aldehyde Dehydrogenase, Chain A, domain 1"/>
    <property type="match status" value="1"/>
</dbReference>
<dbReference type="Pfam" id="PF00171">
    <property type="entry name" value="Aldedh"/>
    <property type="match status" value="1"/>
</dbReference>
<protein>
    <recommendedName>
        <fullName evidence="3">aldehyde dehydrogenase (NAD(+))</fullName>
        <ecNumber evidence="3">1.2.1.3</ecNumber>
    </recommendedName>
</protein>
<evidence type="ECO:0000256" key="2">
    <source>
        <dbReference type="ARBA" id="ARBA00023002"/>
    </source>
</evidence>
<accession>A0AAV9NRK9</accession>
<dbReference type="InterPro" id="IPR016163">
    <property type="entry name" value="Ald_DH_C"/>
</dbReference>
<reference evidence="9 10" key="1">
    <citation type="submission" date="2023-08" db="EMBL/GenBank/DDBJ databases">
        <title>Black Yeasts Isolated from many extreme environments.</title>
        <authorList>
            <person name="Coleine C."/>
            <person name="Stajich J.E."/>
            <person name="Selbmann L."/>
        </authorList>
    </citation>
    <scope>NUCLEOTIDE SEQUENCE [LARGE SCALE GENOMIC DNA]</scope>
    <source>
        <strain evidence="9 10">CCFEE 5792</strain>
    </source>
</reference>
<dbReference type="EC" id="1.2.1.3" evidence="3"/>
<evidence type="ECO:0000313" key="9">
    <source>
        <dbReference type="EMBL" id="KAK5063059.1"/>
    </source>
</evidence>
<feature type="domain" description="Aldehyde dehydrogenase" evidence="8">
    <location>
        <begin position="34"/>
        <end position="483"/>
    </location>
</feature>
<evidence type="ECO:0000313" key="10">
    <source>
        <dbReference type="Proteomes" id="UP001358417"/>
    </source>
</evidence>
<dbReference type="SUPFAM" id="SSF53720">
    <property type="entry name" value="ALDH-like"/>
    <property type="match status" value="1"/>
</dbReference>
<dbReference type="FunFam" id="3.40.309.10:FF:000009">
    <property type="entry name" value="Aldehyde dehydrogenase A"/>
    <property type="match status" value="1"/>
</dbReference>
<evidence type="ECO:0000256" key="7">
    <source>
        <dbReference type="SAM" id="MobiDB-lite"/>
    </source>
</evidence>
<dbReference type="PROSITE" id="PS00070">
    <property type="entry name" value="ALDEHYDE_DEHYDR_CYS"/>
    <property type="match status" value="1"/>
</dbReference>
<feature type="active site" evidence="5">
    <location>
        <position position="260"/>
    </location>
</feature>
<dbReference type="InterPro" id="IPR015590">
    <property type="entry name" value="Aldehyde_DH_dom"/>
</dbReference>
<sequence>MASTNGHTNGRSTKQPEPLDWTTFSNVINGKLESTQKTRHGILPATGENGPEVPLTTPDDVERAMTAAQAAFITWAEVPYAERRAAVIAYADAIASEKESFSQMLTKEQGKPLKFAAMELDLTVHWMKTIANLELPEERIVEGDREILVRYTPLGITVGIVPWNYPILLAAAKIAPCVVTGNPIIIKPSPFTPAGDLKLVELAQRFFPPGVVQCLSGDDNLGPWLTAHPVPAKISFTGSTFTGKKVMESAAKTLKRVTLELGGNDPAIVLEDVDIDDVAPKVASLAFLNSGQICLALKRVIVQESIADKFLAAMVKATQELKVGPGTDPEVFLGPIQNSMQYERVKGFFADIEKENWKVAVGGTNPDGPGYFITPTIIDRPKDDSRIVTEEPFGPIVPLLTFKTEEEAIRKANDTQMGLGASVWSGDLDRANRLAQKIQAGTVWVNTHFELDPRVPFGGHKQSGNGSYEWGVPGLISFCNSQTLFLKKNPTKL</sequence>
<name>A0AAV9NRK9_9EURO</name>
<dbReference type="EMBL" id="JAVRRD010000002">
    <property type="protein sequence ID" value="KAK5063059.1"/>
    <property type="molecule type" value="Genomic_DNA"/>
</dbReference>
<feature type="region of interest" description="Disordered" evidence="7">
    <location>
        <begin position="1"/>
        <end position="21"/>
    </location>
</feature>
<dbReference type="PANTHER" id="PTHR11699">
    <property type="entry name" value="ALDEHYDE DEHYDROGENASE-RELATED"/>
    <property type="match status" value="1"/>
</dbReference>
<dbReference type="GO" id="GO:0004029">
    <property type="term" value="F:aldehyde dehydrogenase (NAD+) activity"/>
    <property type="evidence" value="ECO:0007669"/>
    <property type="project" value="UniProtKB-EC"/>
</dbReference>
<evidence type="ECO:0000256" key="5">
    <source>
        <dbReference type="PROSITE-ProRule" id="PRU10007"/>
    </source>
</evidence>
<evidence type="ECO:0000259" key="8">
    <source>
        <dbReference type="Pfam" id="PF00171"/>
    </source>
</evidence>
<organism evidence="9 10">
    <name type="scientific">Exophiala bonariae</name>
    <dbReference type="NCBI Taxonomy" id="1690606"/>
    <lineage>
        <taxon>Eukaryota</taxon>
        <taxon>Fungi</taxon>
        <taxon>Dikarya</taxon>
        <taxon>Ascomycota</taxon>
        <taxon>Pezizomycotina</taxon>
        <taxon>Eurotiomycetes</taxon>
        <taxon>Chaetothyriomycetidae</taxon>
        <taxon>Chaetothyriales</taxon>
        <taxon>Herpotrichiellaceae</taxon>
        <taxon>Exophiala</taxon>
    </lineage>
</organism>
<dbReference type="InterPro" id="IPR016160">
    <property type="entry name" value="Ald_DH_CS_CYS"/>
</dbReference>
<gene>
    <name evidence="9" type="ORF">LTR84_005135</name>
</gene>
<evidence type="ECO:0000256" key="6">
    <source>
        <dbReference type="RuleBase" id="RU003345"/>
    </source>
</evidence>
<dbReference type="AlphaFoldDB" id="A0AAV9NRK9"/>
<dbReference type="FunFam" id="3.40.605.10:FF:000007">
    <property type="entry name" value="NAD/NADP-dependent betaine aldehyde dehydrogenase"/>
    <property type="match status" value="1"/>
</dbReference>
<comment type="caution">
    <text evidence="9">The sequence shown here is derived from an EMBL/GenBank/DDBJ whole genome shotgun (WGS) entry which is preliminary data.</text>
</comment>
<dbReference type="InterPro" id="IPR044086">
    <property type="entry name" value="LUC3-like"/>
</dbReference>
<comment type="catalytic activity">
    <reaction evidence="4">
        <text>an aldehyde + NAD(+) + H2O = a carboxylate + NADH + 2 H(+)</text>
        <dbReference type="Rhea" id="RHEA:16185"/>
        <dbReference type="ChEBI" id="CHEBI:15377"/>
        <dbReference type="ChEBI" id="CHEBI:15378"/>
        <dbReference type="ChEBI" id="CHEBI:17478"/>
        <dbReference type="ChEBI" id="CHEBI:29067"/>
        <dbReference type="ChEBI" id="CHEBI:57540"/>
        <dbReference type="ChEBI" id="CHEBI:57945"/>
        <dbReference type="EC" id="1.2.1.3"/>
    </reaction>
</comment>
<dbReference type="Gene3D" id="3.40.309.10">
    <property type="entry name" value="Aldehyde Dehydrogenase, Chain A, domain 2"/>
    <property type="match status" value="1"/>
</dbReference>
<dbReference type="Proteomes" id="UP001358417">
    <property type="component" value="Unassembled WGS sequence"/>
</dbReference>
<comment type="similarity">
    <text evidence="1 6">Belongs to the aldehyde dehydrogenase family.</text>
</comment>
<dbReference type="InterPro" id="IPR016161">
    <property type="entry name" value="Ald_DH/histidinol_DH"/>
</dbReference>
<dbReference type="InterPro" id="IPR016162">
    <property type="entry name" value="Ald_DH_N"/>
</dbReference>
<evidence type="ECO:0000256" key="4">
    <source>
        <dbReference type="ARBA" id="ARBA00049194"/>
    </source>
</evidence>
<feature type="compositionally biased region" description="Polar residues" evidence="7">
    <location>
        <begin position="1"/>
        <end position="15"/>
    </location>
</feature>
<proteinExistence type="inferred from homology"/>
<dbReference type="RefSeq" id="XP_064711331.1">
    <property type="nucleotide sequence ID" value="XM_064848707.1"/>
</dbReference>
<keyword evidence="10" id="KW-1185">Reference proteome</keyword>
<evidence type="ECO:0000256" key="3">
    <source>
        <dbReference type="ARBA" id="ARBA00024226"/>
    </source>
</evidence>
<dbReference type="InterPro" id="IPR029510">
    <property type="entry name" value="Ald_DH_CS_GLU"/>
</dbReference>
<dbReference type="PROSITE" id="PS00687">
    <property type="entry name" value="ALDEHYDE_DEHYDR_GLU"/>
    <property type="match status" value="1"/>
</dbReference>